<dbReference type="NCBIfam" id="TIGR02242">
    <property type="entry name" value="tail_TIGR02242"/>
    <property type="match status" value="1"/>
</dbReference>
<gene>
    <name evidence="1" type="ORF">OHA16_34675</name>
</gene>
<sequence length="199" mass="21157">MSRAAVPGLPSRHPIGEQLPALYADDDFAQRFTAGLDTVLAPVFTTLDNLPSYFDPRLAPADFLAWLAGWVGGADDPRWPLALRREAVARAVELHRWSGTRRGLVEALRLVLGVSAEITGDGGAAWSSTAGGALPPAPGDEVVVRVWPRHGGAVDATHEVDAAHQVDADRVRALVRSLCPVHTVCRVEVLPGPPTSEEG</sequence>
<dbReference type="RefSeq" id="WP_328958232.1">
    <property type="nucleotide sequence ID" value="NZ_CP108110.1"/>
</dbReference>
<evidence type="ECO:0000313" key="2">
    <source>
        <dbReference type="Proteomes" id="UP001432222"/>
    </source>
</evidence>
<proteinExistence type="predicted"/>
<reference evidence="1" key="1">
    <citation type="submission" date="2022-10" db="EMBL/GenBank/DDBJ databases">
        <title>The complete genomes of actinobacterial strains from the NBC collection.</title>
        <authorList>
            <person name="Joergensen T.S."/>
            <person name="Alvarez Arevalo M."/>
            <person name="Sterndorff E.B."/>
            <person name="Faurdal D."/>
            <person name="Vuksanovic O."/>
            <person name="Mourched A.-S."/>
            <person name="Charusanti P."/>
            <person name="Shaw S."/>
            <person name="Blin K."/>
            <person name="Weber T."/>
        </authorList>
    </citation>
    <scope>NUCLEOTIDE SEQUENCE</scope>
    <source>
        <strain evidence="1">NBC_00222</strain>
    </source>
</reference>
<protein>
    <submittedName>
        <fullName evidence="1">Phage tail protein</fullName>
    </submittedName>
</protein>
<dbReference type="InterPro" id="IPR011748">
    <property type="entry name" value="Unchr_phage_tail-like"/>
</dbReference>
<accession>A0ABZ1UB96</accession>
<name>A0ABZ1UB96_9ACTN</name>
<dbReference type="Pfam" id="PF09684">
    <property type="entry name" value="Tail_P2_I"/>
    <property type="match status" value="1"/>
</dbReference>
<dbReference type="InterPro" id="IPR006521">
    <property type="entry name" value="Tail_protein_I"/>
</dbReference>
<dbReference type="Proteomes" id="UP001432222">
    <property type="component" value="Chromosome"/>
</dbReference>
<keyword evidence="2" id="KW-1185">Reference proteome</keyword>
<dbReference type="EMBL" id="CP108110">
    <property type="protein sequence ID" value="WUQ87675.1"/>
    <property type="molecule type" value="Genomic_DNA"/>
</dbReference>
<evidence type="ECO:0000313" key="1">
    <source>
        <dbReference type="EMBL" id="WUQ87675.1"/>
    </source>
</evidence>
<organism evidence="1 2">
    <name type="scientific">Kitasatospora purpeofusca</name>
    <dbReference type="NCBI Taxonomy" id="67352"/>
    <lineage>
        <taxon>Bacteria</taxon>
        <taxon>Bacillati</taxon>
        <taxon>Actinomycetota</taxon>
        <taxon>Actinomycetes</taxon>
        <taxon>Kitasatosporales</taxon>
        <taxon>Streptomycetaceae</taxon>
        <taxon>Kitasatospora</taxon>
    </lineage>
</organism>